<dbReference type="Proteomes" id="UP001269081">
    <property type="component" value="Unassembled WGS sequence"/>
</dbReference>
<dbReference type="EMBL" id="JAVDWQ010000034">
    <property type="protein sequence ID" value="MDR7212731.1"/>
    <property type="molecule type" value="Genomic_DNA"/>
</dbReference>
<sequence length="159" mass="18265">MGIQTIIDSFDLISPGFSSAFDKFGGTDYFNLRPTDTQEAGYYSAMALIFIAPGGAKAKVQQYSLRALEAGYYPVMKRGFKAAQELVWLEKDEIWKFGTTKNPFTRYSQKYLKNLGEEGVYYFKEFEGTLSEVLKLEKMKIKNYFERTGHLPWGNKINK</sequence>
<proteinExistence type="predicted"/>
<accession>A0ABU1YH39</accession>
<comment type="caution">
    <text evidence="1">The sequence shown here is derived from an EMBL/GenBank/DDBJ whole genome shotgun (WGS) entry which is preliminary data.</text>
</comment>
<protein>
    <submittedName>
        <fullName evidence="1">Uncharacterized protein (DUF3820 family)</fullName>
    </submittedName>
</protein>
<gene>
    <name evidence="1" type="ORF">J2W48_004699</name>
</gene>
<name>A0ABU1YH39_9FLAO</name>
<reference evidence="1 2" key="1">
    <citation type="submission" date="2023-07" db="EMBL/GenBank/DDBJ databases">
        <title>Sorghum-associated microbial communities from plants grown in Nebraska, USA.</title>
        <authorList>
            <person name="Schachtman D."/>
        </authorList>
    </citation>
    <scope>NUCLEOTIDE SEQUENCE [LARGE SCALE GENOMIC DNA]</scope>
    <source>
        <strain evidence="1 2">4129</strain>
    </source>
</reference>
<evidence type="ECO:0000313" key="2">
    <source>
        <dbReference type="Proteomes" id="UP001269081"/>
    </source>
</evidence>
<organism evidence="1 2">
    <name type="scientific">Flavobacterium piscis</name>
    <dbReference type="NCBI Taxonomy" id="1114874"/>
    <lineage>
        <taxon>Bacteria</taxon>
        <taxon>Pseudomonadati</taxon>
        <taxon>Bacteroidota</taxon>
        <taxon>Flavobacteriia</taxon>
        <taxon>Flavobacteriales</taxon>
        <taxon>Flavobacteriaceae</taxon>
        <taxon>Flavobacterium</taxon>
    </lineage>
</organism>
<dbReference type="RefSeq" id="WP_310284525.1">
    <property type="nucleotide sequence ID" value="NZ_JAVDWQ010000034.1"/>
</dbReference>
<keyword evidence="2" id="KW-1185">Reference proteome</keyword>
<evidence type="ECO:0000313" key="1">
    <source>
        <dbReference type="EMBL" id="MDR7212731.1"/>
    </source>
</evidence>